<dbReference type="GO" id="GO:0005614">
    <property type="term" value="C:interstitial matrix"/>
    <property type="evidence" value="ECO:0007669"/>
    <property type="project" value="TreeGrafter"/>
</dbReference>
<reference evidence="14" key="2">
    <citation type="submission" date="2025-08" db="UniProtKB">
        <authorList>
            <consortium name="Ensembl"/>
        </authorList>
    </citation>
    <scope>IDENTIFICATION</scope>
</reference>
<keyword evidence="2" id="KW-0964">Secreted</keyword>
<evidence type="ECO:0000256" key="4">
    <source>
        <dbReference type="ARBA" id="ARBA00022729"/>
    </source>
</evidence>
<evidence type="ECO:0000313" key="14">
    <source>
        <dbReference type="Ensembl" id="ENSENLP00000028304.1"/>
    </source>
</evidence>
<reference evidence="14" key="3">
    <citation type="submission" date="2025-09" db="UniProtKB">
        <authorList>
            <consortium name="Ensembl"/>
        </authorList>
    </citation>
    <scope>IDENTIFICATION</scope>
</reference>
<evidence type="ECO:0000256" key="11">
    <source>
        <dbReference type="SAM" id="MobiDB-lite"/>
    </source>
</evidence>
<dbReference type="PANTHER" id="PTHR24020">
    <property type="entry name" value="COLLAGEN ALPHA"/>
    <property type="match status" value="1"/>
</dbReference>
<evidence type="ECO:0000256" key="10">
    <source>
        <dbReference type="ARBA" id="ARBA00049648"/>
    </source>
</evidence>
<feature type="compositionally biased region" description="Pro residues" evidence="11">
    <location>
        <begin position="1308"/>
        <end position="1317"/>
    </location>
</feature>
<dbReference type="SMART" id="SM00060">
    <property type="entry name" value="FN3"/>
    <property type="match status" value="6"/>
</dbReference>
<evidence type="ECO:0000256" key="5">
    <source>
        <dbReference type="ARBA" id="ARBA00022737"/>
    </source>
</evidence>
<evidence type="ECO:0000256" key="9">
    <source>
        <dbReference type="ARBA" id="ARBA00023278"/>
    </source>
</evidence>
<dbReference type="FunFam" id="2.60.120.200:FF:000008">
    <property type="entry name" value="Collagen type XII alpha 1 chain"/>
    <property type="match status" value="1"/>
</dbReference>
<comment type="subcellular location">
    <subcellularLocation>
        <location evidence="1">Secreted</location>
        <location evidence="1">Extracellular space</location>
        <location evidence="1">Extracellular matrix</location>
    </subcellularLocation>
</comment>
<dbReference type="InterPro" id="IPR013320">
    <property type="entry name" value="ConA-like_dom_sf"/>
</dbReference>
<evidence type="ECO:0000256" key="7">
    <source>
        <dbReference type="ARBA" id="ARBA00023119"/>
    </source>
</evidence>
<gene>
    <name evidence="14" type="primary">LOC115044400</name>
</gene>
<dbReference type="InterPro" id="IPR013783">
    <property type="entry name" value="Ig-like_fold"/>
</dbReference>
<feature type="region of interest" description="Disordered" evidence="11">
    <location>
        <begin position="1383"/>
        <end position="1436"/>
    </location>
</feature>
<reference evidence="14" key="1">
    <citation type="submission" date="2021-04" db="EMBL/GenBank/DDBJ databases">
        <authorList>
            <consortium name="Wellcome Sanger Institute Data Sharing"/>
        </authorList>
    </citation>
    <scope>NUCLEOTIDE SEQUENCE [LARGE SCALE GENOMIC DNA]</scope>
</reference>
<dbReference type="GO" id="GO:0007155">
    <property type="term" value="P:cell adhesion"/>
    <property type="evidence" value="ECO:0007669"/>
    <property type="project" value="UniProtKB-KW"/>
</dbReference>
<keyword evidence="6" id="KW-0130">Cell adhesion</keyword>
<dbReference type="GO" id="GO:0005615">
    <property type="term" value="C:extracellular space"/>
    <property type="evidence" value="ECO:0007669"/>
    <property type="project" value="TreeGrafter"/>
</dbReference>
<name>A0A665V9B0_ECHNA</name>
<evidence type="ECO:0000259" key="12">
    <source>
        <dbReference type="PROSITE" id="PS50234"/>
    </source>
</evidence>
<evidence type="ECO:0000256" key="8">
    <source>
        <dbReference type="ARBA" id="ARBA00023180"/>
    </source>
</evidence>
<dbReference type="InterPro" id="IPR050525">
    <property type="entry name" value="ECM_Assembly_Org"/>
</dbReference>
<keyword evidence="5" id="KW-0677">Repeat</keyword>
<dbReference type="Proteomes" id="UP000472264">
    <property type="component" value="Chromosome 6"/>
</dbReference>
<proteinExistence type="inferred from homology"/>
<evidence type="ECO:0000256" key="6">
    <source>
        <dbReference type="ARBA" id="ARBA00022889"/>
    </source>
</evidence>
<dbReference type="SUPFAM" id="SSF49899">
    <property type="entry name" value="Concanavalin A-like lectins/glucanases"/>
    <property type="match status" value="1"/>
</dbReference>
<dbReference type="PROSITE" id="PS50234">
    <property type="entry name" value="VWFA"/>
    <property type="match status" value="2"/>
</dbReference>
<dbReference type="Pfam" id="PF01391">
    <property type="entry name" value="Collagen"/>
    <property type="match status" value="1"/>
</dbReference>
<dbReference type="SMART" id="SM00210">
    <property type="entry name" value="TSPN"/>
    <property type="match status" value="1"/>
</dbReference>
<dbReference type="SUPFAM" id="SSF53300">
    <property type="entry name" value="vWA-like"/>
    <property type="match status" value="2"/>
</dbReference>
<dbReference type="SUPFAM" id="SSF49265">
    <property type="entry name" value="Fibronectin type III"/>
    <property type="match status" value="5"/>
</dbReference>
<dbReference type="Pfam" id="PF00041">
    <property type="entry name" value="fn3"/>
    <property type="match status" value="5"/>
</dbReference>
<dbReference type="CDD" id="cd00063">
    <property type="entry name" value="FN3"/>
    <property type="match status" value="6"/>
</dbReference>
<dbReference type="InterPro" id="IPR003961">
    <property type="entry name" value="FN3_dom"/>
</dbReference>
<feature type="domain" description="VWFA" evidence="12">
    <location>
        <begin position="66"/>
        <end position="238"/>
    </location>
</feature>
<evidence type="ECO:0000256" key="1">
    <source>
        <dbReference type="ARBA" id="ARBA00004498"/>
    </source>
</evidence>
<dbReference type="InterPro" id="IPR002035">
    <property type="entry name" value="VWF_A"/>
</dbReference>
<dbReference type="FunFam" id="2.60.40.10:FF:000480">
    <property type="entry name" value="Collagen, type XII, alpha 1"/>
    <property type="match status" value="1"/>
</dbReference>
<dbReference type="PROSITE" id="PS50853">
    <property type="entry name" value="FN3"/>
    <property type="match status" value="5"/>
</dbReference>
<protein>
    <submittedName>
        <fullName evidence="14">Collagen type XIV alpha 1 chain</fullName>
    </submittedName>
</protein>
<evidence type="ECO:0000259" key="13">
    <source>
        <dbReference type="PROSITE" id="PS50853"/>
    </source>
</evidence>
<dbReference type="Gene3D" id="2.60.40.10">
    <property type="entry name" value="Immunoglobulins"/>
    <property type="match status" value="6"/>
</dbReference>
<dbReference type="FunFam" id="2.60.40.10:FF:000444">
    <property type="entry name" value="Collagen alpha-1(XIV) chain isoform X2"/>
    <property type="match status" value="2"/>
</dbReference>
<feature type="compositionally biased region" description="Pro residues" evidence="11">
    <location>
        <begin position="859"/>
        <end position="870"/>
    </location>
</feature>
<keyword evidence="15" id="KW-1185">Reference proteome</keyword>
<feature type="domain" description="Fibronectin type-III" evidence="13">
    <location>
        <begin position="608"/>
        <end position="699"/>
    </location>
</feature>
<dbReference type="FunFam" id="2.60.40.10:FF:000234">
    <property type="entry name" value="Collagen, type XII, alpha 1"/>
    <property type="match status" value="2"/>
</dbReference>
<feature type="domain" description="Fibronectin type-III" evidence="13">
    <location>
        <begin position="700"/>
        <end position="790"/>
    </location>
</feature>
<dbReference type="PANTHER" id="PTHR24020:SF15">
    <property type="entry name" value="COLLAGEN ALPHA-1(XIV) CHAIN"/>
    <property type="match status" value="1"/>
</dbReference>
<dbReference type="InterPro" id="IPR036116">
    <property type="entry name" value="FN3_sf"/>
</dbReference>
<accession>A0A665V9B0</accession>
<evidence type="ECO:0000256" key="2">
    <source>
        <dbReference type="ARBA" id="ARBA00022525"/>
    </source>
</evidence>
<dbReference type="Pfam" id="PF00092">
    <property type="entry name" value="VWA"/>
    <property type="match status" value="2"/>
</dbReference>
<keyword evidence="9" id="KW-0379">Hydroxylation</keyword>
<dbReference type="Gene3D" id="2.60.120.200">
    <property type="match status" value="1"/>
</dbReference>
<dbReference type="InterPro" id="IPR048287">
    <property type="entry name" value="TSPN-like_N"/>
</dbReference>
<dbReference type="CDD" id="cd01482">
    <property type="entry name" value="vWA_collagen_alphaI-XII-like"/>
    <property type="match status" value="2"/>
</dbReference>
<dbReference type="Gene3D" id="3.40.50.410">
    <property type="entry name" value="von Willebrand factor, type A domain"/>
    <property type="match status" value="2"/>
</dbReference>
<dbReference type="GO" id="GO:0005581">
    <property type="term" value="C:collagen trimer"/>
    <property type="evidence" value="ECO:0007669"/>
    <property type="project" value="UniProtKB-KW"/>
</dbReference>
<organism evidence="14 15">
    <name type="scientific">Echeneis naucrates</name>
    <name type="common">Live sharksucker</name>
    <dbReference type="NCBI Taxonomy" id="173247"/>
    <lineage>
        <taxon>Eukaryota</taxon>
        <taxon>Metazoa</taxon>
        <taxon>Chordata</taxon>
        <taxon>Craniata</taxon>
        <taxon>Vertebrata</taxon>
        <taxon>Euteleostomi</taxon>
        <taxon>Actinopterygii</taxon>
        <taxon>Neopterygii</taxon>
        <taxon>Teleostei</taxon>
        <taxon>Neoteleostei</taxon>
        <taxon>Acanthomorphata</taxon>
        <taxon>Carangaria</taxon>
        <taxon>Carangiformes</taxon>
        <taxon>Echeneidae</taxon>
        <taxon>Echeneis</taxon>
    </lineage>
</organism>
<feature type="domain" description="Fibronectin type-III" evidence="13">
    <location>
        <begin position="259"/>
        <end position="349"/>
    </location>
</feature>
<keyword evidence="3" id="KW-0272">Extracellular matrix</keyword>
<sequence>MVSVVAVSGSEQSRPLQGKHKAERGKSDGEDNTEPQRLTDSVVPPEDANEISSVDQFVCHTEAIADIVILVDGSWSIGRINFRLVRMFLENLVNAFDVGIDKTRIGLAQYSGDPRIEWHLNAFSSKDAVIDAVRNLPYKGGNTLTGFALTYIMENCFKPESGSRVGVPKIGILITDGKSQDDVITPAESLRNAGVELFAIGVKNADENELRSIASEPESSHVYNVADFNIMSSIVEGLTRTVCEQVEQQDKDIREKIGAPLDLLTSEVTARSFRVSWSHAPGNVEKYRVVYYPTQAGEPQEAVVDSGETSVVLQHLNSLTEYQLAVFAVYANEASEALRGSETTLAFPTVTGLKLSNVTYGSMKARWDSVDGVSGYMLLYAPLTDDGGLDEKEVKVSDAVTEVELDGLIPHTEYTVSVYAMYGEETSDPITNQETTLPLSPPRNLQFSDITHNSAHIRWDPAPSGVKGYRIMWVKTDELLTEEVEVGPVSSYDLSELSSLMEYSVAIFALYDNGQSEPLTDGFTTTPVPGPLNLRSSDVSTDSFEVSWDHSANDIILYRLSWAPLTGGDTKEVSATNILYCQCLCINPSVTRYSDCCLWCDTAVGRQAVRNLQLIDETTESLEVSWEMEDPHVESYRVSYAGLTGDHEEESVLVPGGQRRAVIQSLLPNTQYKVTVTPVYTDGQDGISVSSLGATLPLLSPGNVRVSEEWYDRFRVTWDPPHSTTDGYKIVYHPIYVPGPVLETTVGEDVNSMLLLNLLSGTEYSIQVTSSYPAGQSEPRLVNAKTCKCPYVQKRCPLTLTRYYSQRQEVSLGGSASRQCFYDLTPSSQYEISIQTEMQEMEGPSVSITDMTSPTQAPTEPPTTEPPPTIPPAKEVCKEAKADLAFLVDGSWSIGDDNFMKITRFLYSTMGSLDLIGPDGTQVAIAQFSDDARTEFQLSSHGNKEALLEAIQSIRYKGGNTKTGRAIKHVKESIFTPEGGARRGVPKVLVVLTDGRSQDDVNKVSKEMQMEDYIIFAIGFADADYGELVNIASKPSDRHVFFVDDLDAVKKIEEQLITFVCEAATATCPSVLMSGNTMAGFRMMEKFGLVEKEYSTIPGVSLEPGSFNSYPCYRLHRDALVSQPTKYLHPEGLPSDYTISMMLRLLPETPQEPFALWEILNKQKEPLVGLILDNSGKSLTFFNYDYKGDFQTVTFGGTEIKKIFHGSFHKLHVTISKTSAKVVLDCSAVGEKPLNAAGNVTTDGVEILGRMFRSKGPHDSSVPFQLQMFDIICSTSWASRDKCCELPALVRNKKFHGPQGPVGEIGPPGHPGPPGPQGPSGLSIQGPPVRLLHLCLCMFVPKGDVQSQAAVRAIARQVCEQLIQSHLSRYNSILNQIPIQSATSVRTVPGPPGEPGRRGTPGPPGEQGPTGRPGFPGSSGQNGRPGERGEPGRTVSSQCEKCGWRIVACIMGVKWCNFQILLLIRYEKNRKLFPQLELLPICWIAVRHCLGFSWRLH</sequence>
<feature type="domain" description="Fibronectin type-III" evidence="13">
    <location>
        <begin position="441"/>
        <end position="529"/>
    </location>
</feature>
<keyword evidence="7" id="KW-0176">Collagen</keyword>
<dbReference type="FunFam" id="3.40.50.410:FF:000001">
    <property type="entry name" value="Collagen, type XII, alpha 1"/>
    <property type="match status" value="2"/>
</dbReference>
<feature type="region of interest" description="Disordered" evidence="11">
    <location>
        <begin position="846"/>
        <end position="870"/>
    </location>
</feature>
<dbReference type="InterPro" id="IPR036465">
    <property type="entry name" value="vWFA_dom_sf"/>
</dbReference>
<evidence type="ECO:0000256" key="3">
    <source>
        <dbReference type="ARBA" id="ARBA00022530"/>
    </source>
</evidence>
<dbReference type="InterPro" id="IPR008160">
    <property type="entry name" value="Collagen"/>
</dbReference>
<feature type="region of interest" description="Disordered" evidence="11">
    <location>
        <begin position="1297"/>
        <end position="1324"/>
    </location>
</feature>
<dbReference type="PRINTS" id="PR00453">
    <property type="entry name" value="VWFADOMAIN"/>
</dbReference>
<dbReference type="Ensembl" id="ENSENLT00000029154.1">
    <property type="protein sequence ID" value="ENSENLP00000028304.1"/>
    <property type="gene ID" value="ENSENLG00000012615.1"/>
</dbReference>
<feature type="domain" description="VWFA" evidence="12">
    <location>
        <begin position="883"/>
        <end position="1056"/>
    </location>
</feature>
<comment type="similarity">
    <text evidence="10">Belongs to the fibril-associated collagens with interrupted helices (FACIT) family.</text>
</comment>
<dbReference type="SMART" id="SM00327">
    <property type="entry name" value="VWA"/>
    <property type="match status" value="2"/>
</dbReference>
<keyword evidence="4" id="KW-0732">Signal</keyword>
<feature type="domain" description="Fibronectin type-III" evidence="13">
    <location>
        <begin position="350"/>
        <end position="440"/>
    </location>
</feature>
<evidence type="ECO:0000313" key="15">
    <source>
        <dbReference type="Proteomes" id="UP000472264"/>
    </source>
</evidence>
<feature type="region of interest" description="Disordered" evidence="11">
    <location>
        <begin position="1"/>
        <end position="46"/>
    </location>
</feature>
<keyword evidence="8" id="KW-0325">Glycoprotein</keyword>